<proteinExistence type="predicted"/>
<protein>
    <submittedName>
        <fullName evidence="1">Uncharacterized protein</fullName>
    </submittedName>
</protein>
<organism evidence="1 2">
    <name type="scientific">Araneus ventricosus</name>
    <name type="common">Orbweaver spider</name>
    <name type="synonym">Epeira ventricosa</name>
    <dbReference type="NCBI Taxonomy" id="182803"/>
    <lineage>
        <taxon>Eukaryota</taxon>
        <taxon>Metazoa</taxon>
        <taxon>Ecdysozoa</taxon>
        <taxon>Arthropoda</taxon>
        <taxon>Chelicerata</taxon>
        <taxon>Arachnida</taxon>
        <taxon>Araneae</taxon>
        <taxon>Araneomorphae</taxon>
        <taxon>Entelegynae</taxon>
        <taxon>Araneoidea</taxon>
        <taxon>Araneidae</taxon>
        <taxon>Araneus</taxon>
    </lineage>
</organism>
<dbReference type="EMBL" id="BGPR01000049">
    <property type="protein sequence ID" value="GBL86677.1"/>
    <property type="molecule type" value="Genomic_DNA"/>
</dbReference>
<name>A0A4Y2B4E1_ARAVE</name>
<dbReference type="AlphaFoldDB" id="A0A4Y2B4E1"/>
<gene>
    <name evidence="1" type="ORF">AVEN_194908_1</name>
</gene>
<keyword evidence="2" id="KW-1185">Reference proteome</keyword>
<accession>A0A4Y2B4E1</accession>
<dbReference type="Proteomes" id="UP000499080">
    <property type="component" value="Unassembled WGS sequence"/>
</dbReference>
<dbReference type="OrthoDB" id="8061355at2759"/>
<comment type="caution">
    <text evidence="1">The sequence shown here is derived from an EMBL/GenBank/DDBJ whole genome shotgun (WGS) entry which is preliminary data.</text>
</comment>
<evidence type="ECO:0000313" key="2">
    <source>
        <dbReference type="Proteomes" id="UP000499080"/>
    </source>
</evidence>
<evidence type="ECO:0000313" key="1">
    <source>
        <dbReference type="EMBL" id="GBL86677.1"/>
    </source>
</evidence>
<reference evidence="1 2" key="1">
    <citation type="journal article" date="2019" name="Sci. Rep.">
        <title>Orb-weaving spider Araneus ventricosus genome elucidates the spidroin gene catalogue.</title>
        <authorList>
            <person name="Kono N."/>
            <person name="Nakamura H."/>
            <person name="Ohtoshi R."/>
            <person name="Moran D.A.P."/>
            <person name="Shinohara A."/>
            <person name="Yoshida Y."/>
            <person name="Fujiwara M."/>
            <person name="Mori M."/>
            <person name="Tomita M."/>
            <person name="Arakawa K."/>
        </authorList>
    </citation>
    <scope>NUCLEOTIDE SEQUENCE [LARGE SCALE GENOMIC DNA]</scope>
</reference>
<sequence length="138" mass="16023">MEKERNRSIQKRSEIRSEYFAPRKDCKTLRKDDALSSAERSENSLHRSEFRSFCLSVQVLRNENIIDDPQVLQEEERIRNLTAIQQGSSGEALVVLGLTKMYGNFSAVNRLTFGFNREEYFVEFLELKGLGKRAHSEC</sequence>